<dbReference type="Pfam" id="PF09180">
    <property type="entry name" value="ProRS-C_1"/>
    <property type="match status" value="1"/>
</dbReference>
<accession>A0ABW6D7P7</accession>
<keyword evidence="3 7" id="KW-0547">Nucleotide-binding</keyword>
<name>A0ABW6D7P7_9BACT</name>
<comment type="subcellular location">
    <subcellularLocation>
        <location evidence="7">Cytoplasm</location>
    </subcellularLocation>
</comment>
<dbReference type="InterPro" id="IPR002314">
    <property type="entry name" value="aa-tRNA-synt_IIb"/>
</dbReference>
<comment type="catalytic activity">
    <reaction evidence="7">
        <text>tRNA(Pro) + L-proline + ATP = L-prolyl-tRNA(Pro) + AMP + diphosphate</text>
        <dbReference type="Rhea" id="RHEA:14305"/>
        <dbReference type="Rhea" id="RHEA-COMP:9700"/>
        <dbReference type="Rhea" id="RHEA-COMP:9702"/>
        <dbReference type="ChEBI" id="CHEBI:30616"/>
        <dbReference type="ChEBI" id="CHEBI:33019"/>
        <dbReference type="ChEBI" id="CHEBI:60039"/>
        <dbReference type="ChEBI" id="CHEBI:78442"/>
        <dbReference type="ChEBI" id="CHEBI:78532"/>
        <dbReference type="ChEBI" id="CHEBI:456215"/>
        <dbReference type="EC" id="6.1.1.15"/>
    </reaction>
</comment>
<dbReference type="SMART" id="SM00946">
    <property type="entry name" value="ProRS-C_1"/>
    <property type="match status" value="1"/>
</dbReference>
<keyword evidence="5 7" id="KW-0648">Protein biosynthesis</keyword>
<dbReference type="GO" id="GO:0004827">
    <property type="term" value="F:proline-tRNA ligase activity"/>
    <property type="evidence" value="ECO:0007669"/>
    <property type="project" value="UniProtKB-EC"/>
</dbReference>
<dbReference type="EC" id="6.1.1.15" evidence="7"/>
<evidence type="ECO:0000256" key="7">
    <source>
        <dbReference type="HAMAP-Rule" id="MF_01571"/>
    </source>
</evidence>
<proteinExistence type="inferred from homology"/>
<dbReference type="InterPro" id="IPR004154">
    <property type="entry name" value="Anticodon-bd"/>
</dbReference>
<dbReference type="CDD" id="cd00778">
    <property type="entry name" value="ProRS_core_arch_euk"/>
    <property type="match status" value="1"/>
</dbReference>
<dbReference type="PROSITE" id="PS50862">
    <property type="entry name" value="AA_TRNA_LIGASE_II"/>
    <property type="match status" value="1"/>
</dbReference>
<dbReference type="InterPro" id="IPR045864">
    <property type="entry name" value="aa-tRNA-synth_II/BPL/LPL"/>
</dbReference>
<comment type="domain">
    <text evidence="7">Consists of three domains: the N-terminal catalytic domain, the anticodon-binding domain and the C-terminal extension.</text>
</comment>
<comment type="function">
    <text evidence="7">Catalyzes the attachment of proline to tRNA(Pro) in a two-step reaction: proline is first activated by ATP to form Pro-AMP and then transferred to the acceptor end of tRNA(Pro).</text>
</comment>
<dbReference type="Gene3D" id="3.30.930.10">
    <property type="entry name" value="Bira Bifunctional Protein, Domain 2"/>
    <property type="match status" value="1"/>
</dbReference>
<dbReference type="PANTHER" id="PTHR43382">
    <property type="entry name" value="PROLYL-TRNA SYNTHETASE"/>
    <property type="match status" value="1"/>
</dbReference>
<dbReference type="InterPro" id="IPR016061">
    <property type="entry name" value="Pro-tRNA_ligase_II_C"/>
</dbReference>
<dbReference type="PANTHER" id="PTHR43382:SF2">
    <property type="entry name" value="BIFUNCTIONAL GLUTAMATE_PROLINE--TRNA LIGASE"/>
    <property type="match status" value="1"/>
</dbReference>
<dbReference type="InterPro" id="IPR036621">
    <property type="entry name" value="Anticodon-bd_dom_sf"/>
</dbReference>
<evidence type="ECO:0000259" key="8">
    <source>
        <dbReference type="PROSITE" id="PS50862"/>
    </source>
</evidence>
<comment type="similarity">
    <text evidence="7">Belongs to the class-II aminoacyl-tRNA synthetase family. ProS type 3 subfamily.</text>
</comment>
<keyword evidence="10" id="KW-1185">Reference proteome</keyword>
<dbReference type="InterPro" id="IPR017449">
    <property type="entry name" value="Pro-tRNA_synth_II"/>
</dbReference>
<dbReference type="InterPro" id="IPR004499">
    <property type="entry name" value="Pro-tRNA-ligase_IIa_arc-type"/>
</dbReference>
<dbReference type="Gene3D" id="3.30.110.30">
    <property type="entry name" value="C-terminal domain of ProRS"/>
    <property type="match status" value="1"/>
</dbReference>
<dbReference type="HAMAP" id="MF_01571">
    <property type="entry name" value="Pro_tRNA_synth_type3"/>
    <property type="match status" value="1"/>
</dbReference>
<evidence type="ECO:0000256" key="6">
    <source>
        <dbReference type="ARBA" id="ARBA00023146"/>
    </source>
</evidence>
<dbReference type="NCBIfam" id="TIGR00408">
    <property type="entry name" value="proS_fam_I"/>
    <property type="match status" value="1"/>
</dbReference>
<dbReference type="InterPro" id="IPR006195">
    <property type="entry name" value="aa-tRNA-synth_II"/>
</dbReference>
<dbReference type="Pfam" id="PF03129">
    <property type="entry name" value="HGTP_anticodon"/>
    <property type="match status" value="1"/>
</dbReference>
<protein>
    <recommendedName>
        <fullName evidence="7">Proline--tRNA ligase</fullName>
        <ecNumber evidence="7">6.1.1.15</ecNumber>
    </recommendedName>
    <alternativeName>
        <fullName evidence="7">Prolyl-tRNA synthetase</fullName>
        <shortName evidence="7">ProRS</shortName>
    </alternativeName>
</protein>
<evidence type="ECO:0000256" key="5">
    <source>
        <dbReference type="ARBA" id="ARBA00022917"/>
    </source>
</evidence>
<dbReference type="SUPFAM" id="SSF64586">
    <property type="entry name" value="C-terminal domain of ProRS"/>
    <property type="match status" value="1"/>
</dbReference>
<dbReference type="SUPFAM" id="SSF55681">
    <property type="entry name" value="Class II aaRS and biotin synthetases"/>
    <property type="match status" value="1"/>
</dbReference>
<evidence type="ECO:0000256" key="1">
    <source>
        <dbReference type="ARBA" id="ARBA00022490"/>
    </source>
</evidence>
<reference evidence="9 10" key="1">
    <citation type="submission" date="2024-03" db="EMBL/GenBank/DDBJ databases">
        <title>Aquirufa genome sequencing.</title>
        <authorList>
            <person name="Pitt A."/>
            <person name="Hahn M.W."/>
        </authorList>
    </citation>
    <scope>NUCLEOTIDE SEQUENCE [LARGE SCALE GENOMIC DNA]</scope>
    <source>
        <strain evidence="9 10">KTFRIE-69F</strain>
    </source>
</reference>
<dbReference type="CDD" id="cd00862">
    <property type="entry name" value="ProRS_anticodon_zinc"/>
    <property type="match status" value="1"/>
</dbReference>
<dbReference type="SUPFAM" id="SSF52954">
    <property type="entry name" value="Class II aaRS ABD-related"/>
    <property type="match status" value="1"/>
</dbReference>
<keyword evidence="1 7" id="KW-0963">Cytoplasm</keyword>
<dbReference type="InterPro" id="IPR033721">
    <property type="entry name" value="ProRS_core_arch_euk"/>
</dbReference>
<keyword evidence="2 7" id="KW-0436">Ligase</keyword>
<comment type="caution">
    <text evidence="9">The sequence shown here is derived from an EMBL/GenBank/DDBJ whole genome shotgun (WGS) entry which is preliminary data.</text>
</comment>
<evidence type="ECO:0000256" key="2">
    <source>
        <dbReference type="ARBA" id="ARBA00022598"/>
    </source>
</evidence>
<evidence type="ECO:0000256" key="4">
    <source>
        <dbReference type="ARBA" id="ARBA00022840"/>
    </source>
</evidence>
<dbReference type="Pfam" id="PF00587">
    <property type="entry name" value="tRNA-synt_2b"/>
    <property type="match status" value="1"/>
</dbReference>
<dbReference type="EMBL" id="JBBKXY010000003">
    <property type="protein sequence ID" value="MFD3294235.1"/>
    <property type="molecule type" value="Genomic_DNA"/>
</dbReference>
<sequence length="490" mass="55556">MSKSLPSRADNYSEWYNELVKRADLAENSAVRGCMIIKPYGYSIWEKMQRALDDMFKETGHTNAYFPLFIPKSFLSKEASHVEGFAKECAVVTHYRLKNDPNGGGVIVDPDAKLEEELIVRPTSETVIWSSYKNWIQSYRDLPLLINQWANVVRWEMRTRLFLRTAEFLWQEGHTAHATKQEAIEETEQMLEVYAEFAETFMAMPVLKGIKTANERFAGADETYCIEAMMQDGKALQAGTSHFLGQNFAKAFDVKFVNKENQLDYVWGTSWGVSTRLMGALIMAHSDDQGLVLPPKLAPIQVVIVPIYKGEEQLENIKARINPLVKALKSRGVSVKFDFAENQSPGFKFAEYELKGVPVRLAIGNRDMENGTIELARRDTREKTSMPFEGIEDVIVDTLEDIQKSIYQKALDFRAANTFEVNSWDEFTAKIEEGGFLSAHWDGSSETEEKIKELTKATIRCIPLDAKEEAGKCVLTGAPSSRRVIFARAY</sequence>
<evidence type="ECO:0000256" key="3">
    <source>
        <dbReference type="ARBA" id="ARBA00022741"/>
    </source>
</evidence>
<gene>
    <name evidence="7 9" type="primary">proS</name>
    <name evidence="9" type="ORF">SKC35_11090</name>
</gene>
<feature type="domain" description="Aminoacyl-transfer RNA synthetases class-II family profile" evidence="8">
    <location>
        <begin position="27"/>
        <end position="294"/>
    </location>
</feature>
<evidence type="ECO:0000313" key="10">
    <source>
        <dbReference type="Proteomes" id="UP001598112"/>
    </source>
</evidence>
<comment type="subunit">
    <text evidence="7">Homodimer.</text>
</comment>
<dbReference type="Proteomes" id="UP001598112">
    <property type="component" value="Unassembled WGS sequence"/>
</dbReference>
<organism evidence="9 10">
    <name type="scientific">Aquirufa originis</name>
    <dbReference type="NCBI Taxonomy" id="3096514"/>
    <lineage>
        <taxon>Bacteria</taxon>
        <taxon>Pseudomonadati</taxon>
        <taxon>Bacteroidota</taxon>
        <taxon>Cytophagia</taxon>
        <taxon>Cytophagales</taxon>
        <taxon>Flectobacillaceae</taxon>
        <taxon>Aquirufa</taxon>
    </lineage>
</organism>
<keyword evidence="6 7" id="KW-0030">Aminoacyl-tRNA synthetase</keyword>
<keyword evidence="4 7" id="KW-0067">ATP-binding</keyword>
<evidence type="ECO:0000313" key="9">
    <source>
        <dbReference type="EMBL" id="MFD3294235.1"/>
    </source>
</evidence>
<dbReference type="Gene3D" id="3.40.50.800">
    <property type="entry name" value="Anticodon-binding domain"/>
    <property type="match status" value="1"/>
</dbReference>
<dbReference type="RefSeq" id="WP_377979431.1">
    <property type="nucleotide sequence ID" value="NZ_JBBKXY010000003.1"/>
</dbReference>